<evidence type="ECO:0000256" key="1">
    <source>
        <dbReference type="SAM" id="MobiDB-lite"/>
    </source>
</evidence>
<evidence type="ECO:0000256" key="2">
    <source>
        <dbReference type="SAM" id="Phobius"/>
    </source>
</evidence>
<evidence type="ECO:0000313" key="3">
    <source>
        <dbReference type="EMBL" id="AXV05514.1"/>
    </source>
</evidence>
<gene>
    <name evidence="3" type="ORF">DVS28_a0813</name>
</gene>
<dbReference type="KEGG" id="euz:DVS28_a0813"/>
<feature type="region of interest" description="Disordered" evidence="1">
    <location>
        <begin position="1"/>
        <end position="31"/>
    </location>
</feature>
<keyword evidence="2" id="KW-1133">Transmembrane helix</keyword>
<organism evidence="3 4">
    <name type="scientific">Euzebya pacifica</name>
    <dbReference type="NCBI Taxonomy" id="1608957"/>
    <lineage>
        <taxon>Bacteria</taxon>
        <taxon>Bacillati</taxon>
        <taxon>Actinomycetota</taxon>
        <taxon>Nitriliruptoria</taxon>
        <taxon>Euzebyales</taxon>
    </lineage>
</organism>
<dbReference type="Proteomes" id="UP000264006">
    <property type="component" value="Chromosome"/>
</dbReference>
<dbReference type="EMBL" id="CP031165">
    <property type="protein sequence ID" value="AXV05514.1"/>
    <property type="molecule type" value="Genomic_DNA"/>
</dbReference>
<keyword evidence="4" id="KW-1185">Reference proteome</keyword>
<dbReference type="OrthoDB" id="5243188at2"/>
<feature type="transmembrane region" description="Helical" evidence="2">
    <location>
        <begin position="50"/>
        <end position="72"/>
    </location>
</feature>
<reference evidence="3 4" key="1">
    <citation type="submission" date="2018-09" db="EMBL/GenBank/DDBJ databases">
        <title>Complete genome sequence of Euzebya sp. DY32-46 isolated from seawater of Pacific Ocean.</title>
        <authorList>
            <person name="Xu L."/>
            <person name="Wu Y.-H."/>
            <person name="Xu X.-W."/>
        </authorList>
    </citation>
    <scope>NUCLEOTIDE SEQUENCE [LARGE SCALE GENOMIC DNA]</scope>
    <source>
        <strain evidence="3 4">DY32-46</strain>
    </source>
</reference>
<name>A0A346XTG7_9ACTN</name>
<keyword evidence="2" id="KW-0472">Membrane</keyword>
<feature type="region of interest" description="Disordered" evidence="1">
    <location>
        <begin position="169"/>
        <end position="190"/>
    </location>
</feature>
<protein>
    <submittedName>
        <fullName evidence="3">Uncharacterized protein</fullName>
    </submittedName>
</protein>
<dbReference type="RefSeq" id="WP_114590311.1">
    <property type="nucleotide sequence ID" value="NZ_CP031165.1"/>
</dbReference>
<dbReference type="AlphaFoldDB" id="A0A346XTG7"/>
<accession>A0A346XTG7</accession>
<sequence length="190" mass="19478">MSDRPTDQTAPDGSAASPPTDQPDFGPGGYLPPRAAKRARKIVLRERMGLHWPVAAVVAGLLILAVVIPAVIGGSARPEEPFVNVGSLDQVDPRGDAVLDVTGTTVLVVRGGGVLAAFVDPPEGARYCGTSRRIESPDGTVWTLQGRRVGGTGDSLVRAGASAVDGDLYVDPTPGDSLTPTDSDVAPGCD</sequence>
<keyword evidence="2" id="KW-0812">Transmembrane</keyword>
<evidence type="ECO:0000313" key="4">
    <source>
        <dbReference type="Proteomes" id="UP000264006"/>
    </source>
</evidence>
<proteinExistence type="predicted"/>